<name>A0ABZ3BYT6_9GAMM</name>
<dbReference type="InterPro" id="IPR052950">
    <property type="entry name" value="CISD"/>
</dbReference>
<evidence type="ECO:0000313" key="7">
    <source>
        <dbReference type="Proteomes" id="UP001449178"/>
    </source>
</evidence>
<dbReference type="SMART" id="SM00704">
    <property type="entry name" value="ZnF_CDGSH"/>
    <property type="match status" value="2"/>
</dbReference>
<evidence type="ECO:0000256" key="4">
    <source>
        <dbReference type="ARBA" id="ARBA00023014"/>
    </source>
</evidence>
<proteinExistence type="predicted"/>
<dbReference type="RefSeq" id="WP_051396214.1">
    <property type="nucleotide sequence ID" value="NZ_AZOD01000015.1"/>
</dbReference>
<dbReference type="PIRSF" id="PIRSF009180">
    <property type="entry name" value="UCP009180"/>
    <property type="match status" value="1"/>
</dbReference>
<dbReference type="InterPro" id="IPR042216">
    <property type="entry name" value="MitoNEET_CISD"/>
</dbReference>
<evidence type="ECO:0000259" key="5">
    <source>
        <dbReference type="SMART" id="SM00704"/>
    </source>
</evidence>
<evidence type="ECO:0000313" key="6">
    <source>
        <dbReference type="EMBL" id="WZW87704.1"/>
    </source>
</evidence>
<dbReference type="Pfam" id="PF06902">
    <property type="entry name" value="Fer4_19"/>
    <property type="match status" value="1"/>
</dbReference>
<keyword evidence="1" id="KW-0001">2Fe-2S</keyword>
<sequence>MFKIKVSKNGPYLVSNLEKLSQEAYMPDNNGVLNPIELQQFPVEKKMALCRCGHSKQAPFCDGSHEKVNFDGTETADHSAYLDRSETFTGPKLSLLDDERCAFSRFCHREQGEVWTLTTQSDDPEKAKEAIQGASLCPSGRLTAVLDGELVEDEYEDTLAIAEDLQERVSASLNARGDFTLESADGTLYEKRNRLALCRCGQSRNKPFCDASHVNTGYQDGIALPKEIKDEMKEE</sequence>
<dbReference type="Pfam" id="PF09360">
    <property type="entry name" value="zf-CDGSH"/>
    <property type="match status" value="2"/>
</dbReference>
<dbReference type="PANTHER" id="PTHR46491">
    <property type="entry name" value="CDGSH IRON SULFUR DOMAIN PROTEIN HOMOLOG"/>
    <property type="match status" value="1"/>
</dbReference>
<dbReference type="EMBL" id="CP150637">
    <property type="protein sequence ID" value="WZW87704.1"/>
    <property type="molecule type" value="Genomic_DNA"/>
</dbReference>
<gene>
    <name evidence="6" type="ORF">WMO13_10130</name>
</gene>
<organism evidence="6 7">
    <name type="scientific">Ignatzschineria larvae DSM 13226</name>
    <dbReference type="NCBI Taxonomy" id="1111732"/>
    <lineage>
        <taxon>Bacteria</taxon>
        <taxon>Pseudomonadati</taxon>
        <taxon>Pseudomonadota</taxon>
        <taxon>Gammaproteobacteria</taxon>
        <taxon>Cardiobacteriales</taxon>
        <taxon>Ignatzschineriaceae</taxon>
        <taxon>Ignatzschineria</taxon>
    </lineage>
</organism>
<feature type="domain" description="Iron-binding zinc finger CDGSH type" evidence="5">
    <location>
        <begin position="182"/>
        <end position="219"/>
    </location>
</feature>
<evidence type="ECO:0000256" key="1">
    <source>
        <dbReference type="ARBA" id="ARBA00022714"/>
    </source>
</evidence>
<keyword evidence="4" id="KW-0411">Iron-sulfur</keyword>
<keyword evidence="2" id="KW-0479">Metal-binding</keyword>
<dbReference type="Proteomes" id="UP001449178">
    <property type="component" value="Chromosome"/>
</dbReference>
<keyword evidence="3" id="KW-0408">Iron</keyword>
<protein>
    <submittedName>
        <fullName evidence="6">CDGSH iron-sulfur domain-containing protein</fullName>
    </submittedName>
</protein>
<feature type="domain" description="Iron-binding zinc finger CDGSH type" evidence="5">
    <location>
        <begin position="34"/>
        <end position="71"/>
    </location>
</feature>
<reference evidence="6 7" key="1">
    <citation type="submission" date="2024-03" db="EMBL/GenBank/DDBJ databases">
        <title>Complete Genome Sequence and Annotation of Ignatzschineria larvae DSM 13226.</title>
        <authorList>
            <person name="Cantrell E."/>
            <person name="Burcham Z.M."/>
        </authorList>
    </citation>
    <scope>NUCLEOTIDE SEQUENCE [LARGE SCALE GENOMIC DNA]</scope>
    <source>
        <strain evidence="6 7">DSM 13226</strain>
    </source>
</reference>
<accession>A0ABZ3BYT6</accession>
<dbReference type="InterPro" id="IPR016548">
    <property type="entry name" value="UCP009180"/>
</dbReference>
<dbReference type="InterPro" id="IPR018967">
    <property type="entry name" value="FeS-contain_CDGSH-typ"/>
</dbReference>
<dbReference type="PANTHER" id="PTHR46491:SF3">
    <property type="entry name" value="CDGSH IRON-SULFUR DOMAIN-CONTAINING PROTEIN 3, MITOCHONDRIAL"/>
    <property type="match status" value="1"/>
</dbReference>
<dbReference type="Gene3D" id="3.40.5.90">
    <property type="entry name" value="CDGSH iron-sulfur domain, mitoNEET-type"/>
    <property type="match status" value="2"/>
</dbReference>
<evidence type="ECO:0000256" key="3">
    <source>
        <dbReference type="ARBA" id="ARBA00023004"/>
    </source>
</evidence>
<dbReference type="InterPro" id="IPR010693">
    <property type="entry name" value="Divergent_4Fe-4S_mono-cluster"/>
</dbReference>
<evidence type="ECO:0000256" key="2">
    <source>
        <dbReference type="ARBA" id="ARBA00022723"/>
    </source>
</evidence>
<keyword evidence="7" id="KW-1185">Reference proteome</keyword>